<dbReference type="AlphaFoldDB" id="A0AAW0HIJ8"/>
<gene>
    <name evidence="2" type="ORF">U0070_008660</name>
</gene>
<reference evidence="2 3" key="1">
    <citation type="journal article" date="2023" name="bioRxiv">
        <title>Conserved and derived expression patterns and positive selection on dental genes reveal complex evolutionary context of ever-growing rodent molars.</title>
        <authorList>
            <person name="Calamari Z.T."/>
            <person name="Song A."/>
            <person name="Cohen E."/>
            <person name="Akter M."/>
            <person name="Roy R.D."/>
            <person name="Hallikas O."/>
            <person name="Christensen M.M."/>
            <person name="Li P."/>
            <person name="Marangoni P."/>
            <person name="Jernvall J."/>
            <person name="Klein O.D."/>
        </authorList>
    </citation>
    <scope>NUCLEOTIDE SEQUENCE [LARGE SCALE GENOMIC DNA]</scope>
    <source>
        <strain evidence="2">V071</strain>
    </source>
</reference>
<dbReference type="EMBL" id="JBBHLL010000509">
    <property type="protein sequence ID" value="KAK7801350.1"/>
    <property type="molecule type" value="Genomic_DNA"/>
</dbReference>
<dbReference type="GO" id="GO:0015016">
    <property type="term" value="F:heparan sulfate N-sulfotransferase activity"/>
    <property type="evidence" value="ECO:0007669"/>
    <property type="project" value="InterPro"/>
</dbReference>
<evidence type="ECO:0000313" key="3">
    <source>
        <dbReference type="Proteomes" id="UP001488838"/>
    </source>
</evidence>
<evidence type="ECO:0000259" key="1">
    <source>
        <dbReference type="Pfam" id="PF12062"/>
    </source>
</evidence>
<dbReference type="InterPro" id="IPR021930">
    <property type="entry name" value="Heparan_SO4_deacetylase_dom"/>
</dbReference>
<feature type="domain" description="Heparan sulphate-N-deacetylase deacetylase" evidence="1">
    <location>
        <begin position="126"/>
        <end position="270"/>
    </location>
</feature>
<organism evidence="2 3">
    <name type="scientific">Myodes glareolus</name>
    <name type="common">Bank vole</name>
    <name type="synonym">Clethrionomys glareolus</name>
    <dbReference type="NCBI Taxonomy" id="447135"/>
    <lineage>
        <taxon>Eukaryota</taxon>
        <taxon>Metazoa</taxon>
        <taxon>Chordata</taxon>
        <taxon>Craniata</taxon>
        <taxon>Vertebrata</taxon>
        <taxon>Euteleostomi</taxon>
        <taxon>Mammalia</taxon>
        <taxon>Eutheria</taxon>
        <taxon>Euarchontoglires</taxon>
        <taxon>Glires</taxon>
        <taxon>Rodentia</taxon>
        <taxon>Myomorpha</taxon>
        <taxon>Muroidea</taxon>
        <taxon>Cricetidae</taxon>
        <taxon>Arvicolinae</taxon>
        <taxon>Myodes</taxon>
    </lineage>
</organism>
<dbReference type="Pfam" id="PF12062">
    <property type="entry name" value="HSNSD-CE"/>
    <property type="match status" value="2"/>
</dbReference>
<dbReference type="GO" id="GO:0016787">
    <property type="term" value="F:hydrolase activity"/>
    <property type="evidence" value="ECO:0007669"/>
    <property type="project" value="InterPro"/>
</dbReference>
<evidence type="ECO:0000313" key="2">
    <source>
        <dbReference type="EMBL" id="KAK7801350.1"/>
    </source>
</evidence>
<dbReference type="Proteomes" id="UP001488838">
    <property type="component" value="Unassembled WGS sequence"/>
</dbReference>
<keyword evidence="3" id="KW-1185">Reference proteome</keyword>
<proteinExistence type="predicted"/>
<accession>A0AAW0HIJ8</accession>
<name>A0AAW0HIJ8_MYOGA</name>
<feature type="domain" description="Heparan sulphate-N-deacetylase deacetylase" evidence="1">
    <location>
        <begin position="47"/>
        <end position="76"/>
    </location>
</feature>
<sequence length="345" mass="39395">MDVIVYNIKSDISNLVIRKEQASKDDRPTRQNKDIALISRLDSIPIALLETQNLLRTQVANFTFNLGFSGKFYHTDPRQTLKIARYSFTVLFTSIEAKTVSIMRKIDLFPTNSQHMLTILNSTSRTEEEDEGDDLLLGSVDEFWWFPHMWSHMQPHLFHNESSLVEQMILNKEFALEHGIPTNLGYAVAPHHSGVYPVHIQLYAAWKKVWGIQVTSTEEYPHLKPARYRKGFIHNSIMVLPRQTCGLFTHTIFYKEYPGGPQELDKSIKGVTCCGFAPDQPKWSKHMLTVKVIVPDDNIDIKSSLQQDKSTKYSKVQEGCAYNAGPACKTAELGKFYGPREKGEI</sequence>
<comment type="caution">
    <text evidence="2">The sequence shown here is derived from an EMBL/GenBank/DDBJ whole genome shotgun (WGS) entry which is preliminary data.</text>
</comment>
<protein>
    <recommendedName>
        <fullName evidence="1">Heparan sulphate-N-deacetylase deacetylase domain-containing protein</fullName>
    </recommendedName>
</protein>